<dbReference type="InParanoid" id="A0A165C234"/>
<dbReference type="Proteomes" id="UP000077266">
    <property type="component" value="Unassembled WGS sequence"/>
</dbReference>
<evidence type="ECO:0000313" key="2">
    <source>
        <dbReference type="Proteomes" id="UP000077266"/>
    </source>
</evidence>
<proteinExistence type="predicted"/>
<keyword evidence="2" id="KW-1185">Reference proteome</keyword>
<name>A0A165C234_EXIGL</name>
<protein>
    <submittedName>
        <fullName evidence="1">Uncharacterized protein</fullName>
    </submittedName>
</protein>
<dbReference type="EMBL" id="KV426375">
    <property type="protein sequence ID" value="KZV81676.1"/>
    <property type="molecule type" value="Genomic_DNA"/>
</dbReference>
<accession>A0A165C234</accession>
<gene>
    <name evidence="1" type="ORF">EXIGLDRAFT_370058</name>
</gene>
<dbReference type="AlphaFoldDB" id="A0A165C234"/>
<reference evidence="1 2" key="1">
    <citation type="journal article" date="2016" name="Mol. Biol. Evol.">
        <title>Comparative Genomics of Early-Diverging Mushroom-Forming Fungi Provides Insights into the Origins of Lignocellulose Decay Capabilities.</title>
        <authorList>
            <person name="Nagy L.G."/>
            <person name="Riley R."/>
            <person name="Tritt A."/>
            <person name="Adam C."/>
            <person name="Daum C."/>
            <person name="Floudas D."/>
            <person name="Sun H."/>
            <person name="Yadav J.S."/>
            <person name="Pangilinan J."/>
            <person name="Larsson K.H."/>
            <person name="Matsuura K."/>
            <person name="Barry K."/>
            <person name="Labutti K."/>
            <person name="Kuo R."/>
            <person name="Ohm R.A."/>
            <person name="Bhattacharya S.S."/>
            <person name="Shirouzu T."/>
            <person name="Yoshinaga Y."/>
            <person name="Martin F.M."/>
            <person name="Grigoriev I.V."/>
            <person name="Hibbett D.S."/>
        </authorList>
    </citation>
    <scope>NUCLEOTIDE SEQUENCE [LARGE SCALE GENOMIC DNA]</scope>
    <source>
        <strain evidence="1 2">HHB12029</strain>
    </source>
</reference>
<sequence>MTLAEGGELIRGDWGEGVRFPFPVNFQTTTPPLVVQAMGTEPQHAGSASAQHFVALLTFVTESGAPREVGVPARLAPS</sequence>
<organism evidence="1 2">
    <name type="scientific">Exidia glandulosa HHB12029</name>
    <dbReference type="NCBI Taxonomy" id="1314781"/>
    <lineage>
        <taxon>Eukaryota</taxon>
        <taxon>Fungi</taxon>
        <taxon>Dikarya</taxon>
        <taxon>Basidiomycota</taxon>
        <taxon>Agaricomycotina</taxon>
        <taxon>Agaricomycetes</taxon>
        <taxon>Auriculariales</taxon>
        <taxon>Exidiaceae</taxon>
        <taxon>Exidia</taxon>
    </lineage>
</organism>
<evidence type="ECO:0000313" key="1">
    <source>
        <dbReference type="EMBL" id="KZV81676.1"/>
    </source>
</evidence>